<comment type="caution">
    <text evidence="2">The sequence shown here is derived from an EMBL/GenBank/DDBJ whole genome shotgun (WGS) entry which is preliminary data.</text>
</comment>
<evidence type="ECO:0000313" key="3">
    <source>
        <dbReference type="Proteomes" id="UP000640485"/>
    </source>
</evidence>
<keyword evidence="3" id="KW-1185">Reference proteome</keyword>
<dbReference type="Proteomes" id="UP000640485">
    <property type="component" value="Unassembled WGS sequence"/>
</dbReference>
<dbReference type="EMBL" id="JAEPRQ010000005">
    <property type="protein sequence ID" value="MBK4217033.1"/>
    <property type="molecule type" value="Genomic_DNA"/>
</dbReference>
<keyword evidence="1" id="KW-0812">Transmembrane</keyword>
<feature type="transmembrane region" description="Helical" evidence="1">
    <location>
        <begin position="18"/>
        <end position="36"/>
    </location>
</feature>
<sequence>MPATAGAIGDLFEAARPGLLELFGAAITLLIGWAAAKARQKWGIDIEARHREALHSALMNAARLALANQLTGDKAVTMILDYARQSVPDAIGSLRPSIGVLDDLARSKLEQVTGEKTGPAVDALAVALKRAGVA</sequence>
<gene>
    <name evidence="2" type="ORF">JJJ17_13940</name>
</gene>
<proteinExistence type="predicted"/>
<name>A0A934SMF5_9RHOB</name>
<keyword evidence="1" id="KW-1133">Transmembrane helix</keyword>
<organism evidence="2 3">
    <name type="scientific">Paracoccus caeni</name>
    <dbReference type="NCBI Taxonomy" id="657651"/>
    <lineage>
        <taxon>Bacteria</taxon>
        <taxon>Pseudomonadati</taxon>
        <taxon>Pseudomonadota</taxon>
        <taxon>Alphaproteobacteria</taxon>
        <taxon>Rhodobacterales</taxon>
        <taxon>Paracoccaceae</taxon>
        <taxon>Paracoccus</taxon>
    </lineage>
</organism>
<evidence type="ECO:0000313" key="2">
    <source>
        <dbReference type="EMBL" id="MBK4217033.1"/>
    </source>
</evidence>
<protein>
    <submittedName>
        <fullName evidence="2">Uncharacterized protein</fullName>
    </submittedName>
</protein>
<dbReference type="AlphaFoldDB" id="A0A934SMF5"/>
<evidence type="ECO:0000256" key="1">
    <source>
        <dbReference type="SAM" id="Phobius"/>
    </source>
</evidence>
<reference evidence="2" key="1">
    <citation type="submission" date="2021-01" db="EMBL/GenBank/DDBJ databases">
        <title>Paracoccus amoyensis sp. nov., isolated from the surface seawater along the coast of Xiamen Island, China.</title>
        <authorList>
            <person name="Lyu L."/>
        </authorList>
    </citation>
    <scope>NUCLEOTIDE SEQUENCE</scope>
    <source>
        <strain evidence="2">MJ17</strain>
    </source>
</reference>
<accession>A0A934SMF5</accession>
<keyword evidence="1" id="KW-0472">Membrane</keyword>